<proteinExistence type="predicted"/>
<dbReference type="EMBL" id="JACCFS010000001">
    <property type="protein sequence ID" value="NYJ34042.1"/>
    <property type="molecule type" value="Genomic_DNA"/>
</dbReference>
<dbReference type="Proteomes" id="UP000572051">
    <property type="component" value="Unassembled WGS sequence"/>
</dbReference>
<reference evidence="1 2" key="1">
    <citation type="submission" date="2020-07" db="EMBL/GenBank/DDBJ databases">
        <title>Sequencing the genomes of 1000 actinobacteria strains.</title>
        <authorList>
            <person name="Klenk H.-P."/>
        </authorList>
    </citation>
    <scope>NUCLEOTIDE SEQUENCE [LARGE SCALE GENOMIC DNA]</scope>
    <source>
        <strain evidence="1 2">DSM 44442</strain>
    </source>
</reference>
<dbReference type="RefSeq" id="WP_179822503.1">
    <property type="nucleotide sequence ID" value="NZ_JACCFS010000001.1"/>
</dbReference>
<gene>
    <name evidence="1" type="ORF">HNR10_001923</name>
</gene>
<evidence type="ECO:0000313" key="2">
    <source>
        <dbReference type="Proteomes" id="UP000572051"/>
    </source>
</evidence>
<accession>A0A7Z0EL17</accession>
<protein>
    <recommendedName>
        <fullName evidence="3">Lipoprotein</fullName>
    </recommendedName>
</protein>
<dbReference type="AlphaFoldDB" id="A0A7Z0EL17"/>
<keyword evidence="2" id="KW-1185">Reference proteome</keyword>
<sequence length="166" mass="18502">MTRFNYWTCALTVALLVNGCGSGSPEEANVDETITQDEAAEKVTEHIEGLMSSLPDEAELETRQGMNFASCDDPTDGGPRGRITVSERFWIRGLPVEDNETNIELMYEHWTSNGYRVLRDERPDKQSIAVEDEEDSFRMSLRVSDQGSLSIGASSYCVWPEGTPEA</sequence>
<organism evidence="1 2">
    <name type="scientific">Nocardiopsis aegyptia</name>
    <dbReference type="NCBI Taxonomy" id="220378"/>
    <lineage>
        <taxon>Bacteria</taxon>
        <taxon>Bacillati</taxon>
        <taxon>Actinomycetota</taxon>
        <taxon>Actinomycetes</taxon>
        <taxon>Streptosporangiales</taxon>
        <taxon>Nocardiopsidaceae</taxon>
        <taxon>Nocardiopsis</taxon>
    </lineage>
</organism>
<name>A0A7Z0EL17_9ACTN</name>
<evidence type="ECO:0008006" key="3">
    <source>
        <dbReference type="Google" id="ProtNLM"/>
    </source>
</evidence>
<evidence type="ECO:0000313" key="1">
    <source>
        <dbReference type="EMBL" id="NYJ34042.1"/>
    </source>
</evidence>
<comment type="caution">
    <text evidence="1">The sequence shown here is derived from an EMBL/GenBank/DDBJ whole genome shotgun (WGS) entry which is preliminary data.</text>
</comment>